<dbReference type="InParanoid" id="M0ZSF6"/>
<dbReference type="EnsemblPlants" id="PGSC0003DMT400007077">
    <property type="protein sequence ID" value="PGSC0003DMT400007077"/>
    <property type="gene ID" value="PGSC0003DMG400002738"/>
</dbReference>
<dbReference type="PaxDb" id="4113-PGSC0003DMT400007077"/>
<dbReference type="Gramene" id="PGSC0003DMT400007077">
    <property type="protein sequence ID" value="PGSC0003DMT400007077"/>
    <property type="gene ID" value="PGSC0003DMG400002738"/>
</dbReference>
<protein>
    <recommendedName>
        <fullName evidence="1">Reverse transcriptase zinc-binding domain-containing protein</fullName>
    </recommendedName>
</protein>
<reference evidence="3" key="1">
    <citation type="journal article" date="2011" name="Nature">
        <title>Genome sequence and analysis of the tuber crop potato.</title>
        <authorList>
            <consortium name="The Potato Genome Sequencing Consortium"/>
        </authorList>
    </citation>
    <scope>NUCLEOTIDE SEQUENCE [LARGE SCALE GENOMIC DNA]</scope>
    <source>
        <strain evidence="3">cv. DM1-3 516 R44</strain>
    </source>
</reference>
<accession>M0ZSF6</accession>
<dbReference type="Proteomes" id="UP000011115">
    <property type="component" value="Unassembled WGS sequence"/>
</dbReference>
<keyword evidence="3" id="KW-1185">Reference proteome</keyword>
<evidence type="ECO:0000313" key="2">
    <source>
        <dbReference type="EnsemblPlants" id="PGSC0003DMT400007077"/>
    </source>
</evidence>
<name>M0ZSF6_SOLTU</name>
<evidence type="ECO:0000313" key="3">
    <source>
        <dbReference type="Proteomes" id="UP000011115"/>
    </source>
</evidence>
<reference evidence="2" key="2">
    <citation type="submission" date="2015-06" db="UniProtKB">
        <authorList>
            <consortium name="EnsemblPlants"/>
        </authorList>
    </citation>
    <scope>IDENTIFICATION</scope>
    <source>
        <strain evidence="2">DM1-3 516 R44</strain>
    </source>
</reference>
<feature type="domain" description="Reverse transcriptase zinc-binding" evidence="1">
    <location>
        <begin position="39"/>
        <end position="102"/>
    </location>
</feature>
<proteinExistence type="predicted"/>
<organism evidence="2 3">
    <name type="scientific">Solanum tuberosum</name>
    <name type="common">Potato</name>
    <dbReference type="NCBI Taxonomy" id="4113"/>
    <lineage>
        <taxon>Eukaryota</taxon>
        <taxon>Viridiplantae</taxon>
        <taxon>Streptophyta</taxon>
        <taxon>Embryophyta</taxon>
        <taxon>Tracheophyta</taxon>
        <taxon>Spermatophyta</taxon>
        <taxon>Magnoliopsida</taxon>
        <taxon>eudicotyledons</taxon>
        <taxon>Gunneridae</taxon>
        <taxon>Pentapetalae</taxon>
        <taxon>asterids</taxon>
        <taxon>lamiids</taxon>
        <taxon>Solanales</taxon>
        <taxon>Solanaceae</taxon>
        <taxon>Solanoideae</taxon>
        <taxon>Solaneae</taxon>
        <taxon>Solanum</taxon>
    </lineage>
</organism>
<sequence length="133" mass="15420">MQGWEVERLAEFYGTLDQYTGPKEGEDTPGWKCHNKGFFIVSSAYKNLNKMRSRISFLPRKLIWKVKIPYKVVAFAWMVVKEAALTQENLMKRGIQCVQDAIFVSKRQRQSTICIYTVKWLANYGTCLLVSEA</sequence>
<dbReference type="AlphaFoldDB" id="M0ZSF6"/>
<dbReference type="InterPro" id="IPR026960">
    <property type="entry name" value="RVT-Znf"/>
</dbReference>
<dbReference type="Pfam" id="PF13966">
    <property type="entry name" value="zf-RVT"/>
    <property type="match status" value="1"/>
</dbReference>
<evidence type="ECO:0000259" key="1">
    <source>
        <dbReference type="Pfam" id="PF13966"/>
    </source>
</evidence>
<dbReference type="HOGENOM" id="CLU_1910382_0_0_1"/>